<protein>
    <submittedName>
        <fullName evidence="2">Uncharacterized protein</fullName>
    </submittedName>
</protein>
<dbReference type="RefSeq" id="WP_166283597.1">
    <property type="nucleotide sequence ID" value="NZ_JAANNP010000023.1"/>
</dbReference>
<reference evidence="2 3" key="1">
    <citation type="submission" date="2020-03" db="EMBL/GenBank/DDBJ databases">
        <title>Two novel Motilibacter sp.</title>
        <authorList>
            <person name="Liu S."/>
        </authorList>
    </citation>
    <scope>NUCLEOTIDE SEQUENCE [LARGE SCALE GENOMIC DNA]</scope>
    <source>
        <strain evidence="2 3">E257</strain>
    </source>
</reference>
<evidence type="ECO:0000313" key="3">
    <source>
        <dbReference type="Proteomes" id="UP000800981"/>
    </source>
</evidence>
<comment type="caution">
    <text evidence="2">The sequence shown here is derived from an EMBL/GenBank/DDBJ whole genome shotgun (WGS) entry which is preliminary data.</text>
</comment>
<gene>
    <name evidence="2" type="ORF">G9H71_16105</name>
</gene>
<feature type="region of interest" description="Disordered" evidence="1">
    <location>
        <begin position="1"/>
        <end position="24"/>
    </location>
</feature>
<proteinExistence type="predicted"/>
<keyword evidence="3" id="KW-1185">Reference proteome</keyword>
<accession>A0ABX0GYV7</accession>
<sequence>MSNPIERPAEGVHEHSDEPREGPLSRVLPAVSSALHRLGAAALSRGEPRVGGTPSERLAFDLHALMESSQAMHDIAATLVGRNDHTMAEFVAIQRTLNSELISDEDSSSRLEVSVLFGDPEQCVRMARLVGTPDVFTIQGFDSYRYARVESHVPGGVVHDELFLVVERRTPAPGLDEDPTAVAAAGIVTILPLDPDSLQWESALRGDAPEDWLREFGAFIRQDAEAVGAELARARRSGA</sequence>
<evidence type="ECO:0000256" key="1">
    <source>
        <dbReference type="SAM" id="MobiDB-lite"/>
    </source>
</evidence>
<dbReference type="Proteomes" id="UP000800981">
    <property type="component" value="Unassembled WGS sequence"/>
</dbReference>
<organism evidence="2 3">
    <name type="scientific">Motilibacter deserti</name>
    <dbReference type="NCBI Taxonomy" id="2714956"/>
    <lineage>
        <taxon>Bacteria</taxon>
        <taxon>Bacillati</taxon>
        <taxon>Actinomycetota</taxon>
        <taxon>Actinomycetes</taxon>
        <taxon>Motilibacterales</taxon>
        <taxon>Motilibacteraceae</taxon>
        <taxon>Motilibacter</taxon>
    </lineage>
</organism>
<evidence type="ECO:0000313" key="2">
    <source>
        <dbReference type="EMBL" id="NHC15306.1"/>
    </source>
</evidence>
<feature type="compositionally biased region" description="Basic and acidic residues" evidence="1">
    <location>
        <begin position="7"/>
        <end position="23"/>
    </location>
</feature>
<name>A0ABX0GYV7_9ACTN</name>
<dbReference type="EMBL" id="JAANNP010000023">
    <property type="protein sequence ID" value="NHC15306.1"/>
    <property type="molecule type" value="Genomic_DNA"/>
</dbReference>